<dbReference type="Proteomes" id="UP000217944">
    <property type="component" value="Unassembled WGS sequence"/>
</dbReference>
<organism evidence="3 4">
    <name type="scientific">Lebetimonas natsushimae</name>
    <dbReference type="NCBI Taxonomy" id="1936991"/>
    <lineage>
        <taxon>Bacteria</taxon>
        <taxon>Pseudomonadati</taxon>
        <taxon>Campylobacterota</taxon>
        <taxon>Epsilonproteobacteria</taxon>
        <taxon>Nautiliales</taxon>
        <taxon>Nautiliaceae</taxon>
        <taxon>Lebetimonas</taxon>
    </lineage>
</organism>
<keyword evidence="4" id="KW-1185">Reference proteome</keyword>
<evidence type="ECO:0000256" key="2">
    <source>
        <dbReference type="SAM" id="Phobius"/>
    </source>
</evidence>
<sequence>MEKDDLLNIKPKKNIKKPLVYGAIAFLIFIIAVIAYAIYSNSKEENVVLPPQVNEQPKEKSSEFKEIPIEENTNTLSQKLITDNSEEINASGEKKNNSNINNQSVEKETLNQKSPVSAIEKKPENQAKNTASHKTEVKKIKNIKKALNVKYYIQVAALMKYKTPNKKFLNLIKKEGFNYTFYHTYIKKNNKKIAITKILIGPFENEKTARAKLRIVKEKITQNAFIFKVK</sequence>
<dbReference type="RefSeq" id="WP_096260008.1">
    <property type="nucleotide sequence ID" value="NZ_BDME01000006.1"/>
</dbReference>
<accession>A0A292YHC3</accession>
<evidence type="ECO:0000313" key="4">
    <source>
        <dbReference type="Proteomes" id="UP000217944"/>
    </source>
</evidence>
<keyword evidence="2" id="KW-0472">Membrane</keyword>
<keyword evidence="2" id="KW-1133">Transmembrane helix</keyword>
<evidence type="ECO:0000313" key="3">
    <source>
        <dbReference type="EMBL" id="GAX88180.1"/>
    </source>
</evidence>
<comment type="caution">
    <text evidence="3">The sequence shown here is derived from an EMBL/GenBank/DDBJ whole genome shotgun (WGS) entry which is preliminary data.</text>
</comment>
<reference evidence="3 4" key="1">
    <citation type="journal article" date="2017" name="Syst. Appl. Microbiol.">
        <title>Lebetimonas natsushimae sp. nov., a novel strictly anaerobic, moderately thermophilic chemoautotroph isolated from a deep-sea hydrothermal vent polychaete nest in the Mid-Okinawa Trough.</title>
        <authorList>
            <person name="Nagata R."/>
            <person name="Takaki Y."/>
            <person name="Tame A."/>
            <person name="Nunoura T."/>
            <person name="Muto H."/>
            <person name="Mino S."/>
            <person name="Sawayama S."/>
            <person name="Takai K."/>
            <person name="Nakagawa S."/>
        </authorList>
    </citation>
    <scope>NUCLEOTIDE SEQUENCE [LARGE SCALE GENOMIC DNA]</scope>
    <source>
        <strain evidence="3 4">HS1857</strain>
    </source>
</reference>
<keyword evidence="2" id="KW-0812">Transmembrane</keyword>
<dbReference type="EMBL" id="BDME01000006">
    <property type="protein sequence ID" value="GAX88180.1"/>
    <property type="molecule type" value="Genomic_DNA"/>
</dbReference>
<gene>
    <name evidence="3" type="ORF">LNAT_P1475</name>
</gene>
<name>A0A292YHC3_9BACT</name>
<evidence type="ECO:0000256" key="1">
    <source>
        <dbReference type="SAM" id="MobiDB-lite"/>
    </source>
</evidence>
<proteinExistence type="predicted"/>
<protein>
    <submittedName>
        <fullName evidence="3">DedD protein</fullName>
    </submittedName>
</protein>
<feature type="transmembrane region" description="Helical" evidence="2">
    <location>
        <begin position="20"/>
        <end position="39"/>
    </location>
</feature>
<dbReference type="OrthoDB" id="5373156at2"/>
<dbReference type="AlphaFoldDB" id="A0A292YHC3"/>
<feature type="region of interest" description="Disordered" evidence="1">
    <location>
        <begin position="89"/>
        <end position="135"/>
    </location>
</feature>